<dbReference type="Proteomes" id="UP000287605">
    <property type="component" value="Unassembled WGS sequence"/>
</dbReference>
<gene>
    <name evidence="1" type="ORF">CBF29_01115</name>
</gene>
<dbReference type="RefSeq" id="WP_126806382.1">
    <property type="nucleotide sequence ID" value="NZ_NGKA01000001.1"/>
</dbReference>
<dbReference type="OrthoDB" id="4876345at2"/>
<reference evidence="1 2" key="1">
    <citation type="submission" date="2017-05" db="EMBL/GenBank/DDBJ databases">
        <title>Vagococcus spp. assemblies.</title>
        <authorList>
            <person name="Gulvik C.A."/>
        </authorList>
    </citation>
    <scope>NUCLEOTIDE SEQUENCE [LARGE SCALE GENOMIC DNA]</scope>
    <source>
        <strain evidence="1 2">CCUG 51432</strain>
    </source>
</reference>
<organism evidence="1 2">
    <name type="scientific">Vagococcus elongatus</name>
    <dbReference type="NCBI Taxonomy" id="180344"/>
    <lineage>
        <taxon>Bacteria</taxon>
        <taxon>Bacillati</taxon>
        <taxon>Bacillota</taxon>
        <taxon>Bacilli</taxon>
        <taxon>Lactobacillales</taxon>
        <taxon>Enterococcaceae</taxon>
        <taxon>Vagococcus</taxon>
    </lineage>
</organism>
<protein>
    <recommendedName>
        <fullName evidence="3">Alcohol acetyltransferase</fullName>
    </recommendedName>
</protein>
<evidence type="ECO:0000313" key="1">
    <source>
        <dbReference type="EMBL" id="RSU15703.1"/>
    </source>
</evidence>
<keyword evidence="2" id="KW-1185">Reference proteome</keyword>
<evidence type="ECO:0000313" key="2">
    <source>
        <dbReference type="Proteomes" id="UP000287605"/>
    </source>
</evidence>
<dbReference type="AlphaFoldDB" id="A0A430B5W9"/>
<dbReference type="EMBL" id="NGKA01000001">
    <property type="protein sequence ID" value="RSU15703.1"/>
    <property type="molecule type" value="Genomic_DNA"/>
</dbReference>
<accession>A0A430B5W9</accession>
<proteinExistence type="predicted"/>
<sequence>MHNWYRLDNAAIVFPSVSGRNNSSVFRFAVVLKEKVNPVSLQKAVNVVMPRFPMFTVRLRQGIFWNYLDENRHPLKIKKEINPPCEPISNQDDGYSLRILYHRYRISIEMFHALTDGGGAIELLKTLVYYYFLIEGYELDHENKILLAKDAISRDELEDSFSANYTPIYAESTSSPASYHLKGVRLEDSDASTISGVTSGSQLNQVAKSYGGSITAYLASLLLMSIYQTRKSEKAQKKPIVIAVPVNLRPVFGSKTLKNFFTVVNVGAYMNDEITLKDLVPQIQEMLLQKTSKSNLQSAINHNVNFERNLASKFVPLFVKKLAVRIGFGYLSERRKTITLTNLGRMDLPKEMLALIEHAEIFAYPTQQSPMACGLISCGDKLTISFIKNIVDTDVPQYFFSHLASQEALDVFVYSNGIEERFEENLQKETTRPESD</sequence>
<evidence type="ECO:0008006" key="3">
    <source>
        <dbReference type="Google" id="ProtNLM"/>
    </source>
</evidence>
<comment type="caution">
    <text evidence="1">The sequence shown here is derived from an EMBL/GenBank/DDBJ whole genome shotgun (WGS) entry which is preliminary data.</text>
</comment>
<name>A0A430B5W9_9ENTE</name>